<keyword evidence="7" id="KW-0732">Signal</keyword>
<keyword evidence="2" id="KW-0479">Metal-binding</keyword>
<evidence type="ECO:0000256" key="4">
    <source>
        <dbReference type="ARBA" id="ARBA00022833"/>
    </source>
</evidence>
<name>A0A8J5C2V8_CHIOP</name>
<dbReference type="SUPFAM" id="SSF53098">
    <property type="entry name" value="Ribonuclease H-like"/>
    <property type="match status" value="1"/>
</dbReference>
<keyword evidence="3" id="KW-0863">Zinc-finger</keyword>
<dbReference type="EMBL" id="JACEEZ010019340">
    <property type="protein sequence ID" value="KAG0715818.1"/>
    <property type="molecule type" value="Genomic_DNA"/>
</dbReference>
<organism evidence="8 9">
    <name type="scientific">Chionoecetes opilio</name>
    <name type="common">Atlantic snow crab</name>
    <name type="synonym">Cancer opilio</name>
    <dbReference type="NCBI Taxonomy" id="41210"/>
    <lineage>
        <taxon>Eukaryota</taxon>
        <taxon>Metazoa</taxon>
        <taxon>Ecdysozoa</taxon>
        <taxon>Arthropoda</taxon>
        <taxon>Crustacea</taxon>
        <taxon>Multicrustacea</taxon>
        <taxon>Malacostraca</taxon>
        <taxon>Eumalacostraca</taxon>
        <taxon>Eucarida</taxon>
        <taxon>Decapoda</taxon>
        <taxon>Pleocyemata</taxon>
        <taxon>Brachyura</taxon>
        <taxon>Eubrachyura</taxon>
        <taxon>Majoidea</taxon>
        <taxon>Majidae</taxon>
        <taxon>Chionoecetes</taxon>
    </lineage>
</organism>
<keyword evidence="9" id="KW-1185">Reference proteome</keyword>
<comment type="subcellular location">
    <subcellularLocation>
        <location evidence="1">Nucleus</location>
    </subcellularLocation>
</comment>
<feature type="compositionally biased region" description="Polar residues" evidence="6">
    <location>
        <begin position="279"/>
        <end position="289"/>
    </location>
</feature>
<accession>A0A8J5C2V8</accession>
<dbReference type="GO" id="GO:0005634">
    <property type="term" value="C:nucleus"/>
    <property type="evidence" value="ECO:0007669"/>
    <property type="project" value="UniProtKB-SubCell"/>
</dbReference>
<comment type="caution">
    <text evidence="8">The sequence shown here is derived from an EMBL/GenBank/DDBJ whole genome shotgun (WGS) entry which is preliminary data.</text>
</comment>
<dbReference type="GO" id="GO:0008270">
    <property type="term" value="F:zinc ion binding"/>
    <property type="evidence" value="ECO:0007669"/>
    <property type="project" value="UniProtKB-KW"/>
</dbReference>
<feature type="region of interest" description="Disordered" evidence="6">
    <location>
        <begin position="260"/>
        <end position="305"/>
    </location>
</feature>
<proteinExistence type="predicted"/>
<feature type="compositionally biased region" description="Basic residues" evidence="6">
    <location>
        <begin position="68"/>
        <end position="79"/>
    </location>
</feature>
<dbReference type="AlphaFoldDB" id="A0A8J5C2V8"/>
<dbReference type="Proteomes" id="UP000770661">
    <property type="component" value="Unassembled WGS sequence"/>
</dbReference>
<keyword evidence="5" id="KW-0539">Nucleus</keyword>
<dbReference type="InterPro" id="IPR052035">
    <property type="entry name" value="ZnF_BED_domain_contain"/>
</dbReference>
<reference evidence="8" key="1">
    <citation type="submission" date="2020-07" db="EMBL/GenBank/DDBJ databases">
        <title>The High-quality genome of the commercially important snow crab, Chionoecetes opilio.</title>
        <authorList>
            <person name="Jeong J.-H."/>
            <person name="Ryu S."/>
        </authorList>
    </citation>
    <scope>NUCLEOTIDE SEQUENCE</scope>
    <source>
        <strain evidence="8">MADBK_172401_WGS</strain>
        <tissue evidence="8">Digestive gland</tissue>
    </source>
</reference>
<keyword evidence="4" id="KW-0862">Zinc</keyword>
<feature type="chain" id="PRO_5035213385" evidence="7">
    <location>
        <begin position="32"/>
        <end position="358"/>
    </location>
</feature>
<feature type="compositionally biased region" description="Basic and acidic residues" evidence="6">
    <location>
        <begin position="57"/>
        <end position="67"/>
    </location>
</feature>
<feature type="signal peptide" evidence="7">
    <location>
        <begin position="1"/>
        <end position="31"/>
    </location>
</feature>
<protein>
    <submittedName>
        <fullName evidence="8">Zinc finger BED domain-containing protein 4</fullName>
    </submittedName>
</protein>
<evidence type="ECO:0000313" key="8">
    <source>
        <dbReference type="EMBL" id="KAG0715818.1"/>
    </source>
</evidence>
<evidence type="ECO:0000256" key="2">
    <source>
        <dbReference type="ARBA" id="ARBA00022723"/>
    </source>
</evidence>
<evidence type="ECO:0000256" key="1">
    <source>
        <dbReference type="ARBA" id="ARBA00004123"/>
    </source>
</evidence>
<feature type="region of interest" description="Disordered" evidence="6">
    <location>
        <begin position="33"/>
        <end position="90"/>
    </location>
</feature>
<evidence type="ECO:0000256" key="7">
    <source>
        <dbReference type="SAM" id="SignalP"/>
    </source>
</evidence>
<gene>
    <name evidence="8" type="primary">ZBED4_5</name>
    <name evidence="8" type="ORF">GWK47_011059</name>
</gene>
<dbReference type="PANTHER" id="PTHR46481:SF10">
    <property type="entry name" value="ZINC FINGER BED DOMAIN-CONTAINING PROTEIN 39"/>
    <property type="match status" value="1"/>
</dbReference>
<dbReference type="OrthoDB" id="6380494at2759"/>
<evidence type="ECO:0000256" key="6">
    <source>
        <dbReference type="SAM" id="MobiDB-lite"/>
    </source>
</evidence>
<evidence type="ECO:0000256" key="5">
    <source>
        <dbReference type="ARBA" id="ARBA00023242"/>
    </source>
</evidence>
<dbReference type="InterPro" id="IPR012337">
    <property type="entry name" value="RNaseH-like_sf"/>
</dbReference>
<dbReference type="PANTHER" id="PTHR46481">
    <property type="entry name" value="ZINC FINGER BED DOMAIN-CONTAINING PROTEIN 4"/>
    <property type="match status" value="1"/>
</dbReference>
<sequence length="358" mass="41265">MIRLRKVVCVSTWVLLLTLLMLMMLLRNTMPAADSEPQQPTIPDATTPEEPPQPGKRNTDRIEEPEKKKRKIKRRRKKKQTSDKIDSAFSDVNMNEDGAADWNEWNETIDVTAEYTWNKWNETSDGTTVFTWNEKDEALKKKRKRERKKRKNQPQIQEIIQKVKSITEYTRRSTVASEKLREIQLQMGQPQLRLKQDIATRWNFTYYMMRRFTEVKEPLISTLALVNPQLPTLSLEEWRIINEACEVLQPFEEVTVELSSERGCRDEGSGPSGSCIKGSKTTATSNTQHRGGEDDPPSNPPTDTVPLVWADFEERFTSLRPGIQNPVTEATSEVKGFLSEQLIPRTANWNGRDLAPVF</sequence>
<evidence type="ECO:0000313" key="9">
    <source>
        <dbReference type="Proteomes" id="UP000770661"/>
    </source>
</evidence>
<evidence type="ECO:0000256" key="3">
    <source>
        <dbReference type="ARBA" id="ARBA00022771"/>
    </source>
</evidence>